<dbReference type="SUPFAM" id="SSF56300">
    <property type="entry name" value="Metallo-dependent phosphatases"/>
    <property type="match status" value="1"/>
</dbReference>
<dbReference type="InterPro" id="IPR036907">
    <property type="entry name" value="5'-Nucleotdase_C_sf"/>
</dbReference>
<feature type="domain" description="LysM" evidence="3">
    <location>
        <begin position="602"/>
        <end position="646"/>
    </location>
</feature>
<protein>
    <submittedName>
        <fullName evidence="4">5'-nucleotidase C-terminal domain-containing protein</fullName>
    </submittedName>
</protein>
<dbReference type="Proteomes" id="UP001321786">
    <property type="component" value="Chromosome"/>
</dbReference>
<dbReference type="GO" id="GO:0000166">
    <property type="term" value="F:nucleotide binding"/>
    <property type="evidence" value="ECO:0007669"/>
    <property type="project" value="UniProtKB-KW"/>
</dbReference>
<keyword evidence="5" id="KW-1185">Reference proteome</keyword>
<dbReference type="InterPro" id="IPR018392">
    <property type="entry name" value="LysM"/>
</dbReference>
<dbReference type="Pfam" id="PF00149">
    <property type="entry name" value="Metallophos"/>
    <property type="match status" value="1"/>
</dbReference>
<dbReference type="SUPFAM" id="SSF55816">
    <property type="entry name" value="5'-nucleotidase (syn. UDP-sugar hydrolase), C-terminal domain"/>
    <property type="match status" value="1"/>
</dbReference>
<evidence type="ECO:0000259" key="3">
    <source>
        <dbReference type="PROSITE" id="PS51782"/>
    </source>
</evidence>
<dbReference type="Pfam" id="PF01476">
    <property type="entry name" value="LysM"/>
    <property type="match status" value="1"/>
</dbReference>
<dbReference type="SMART" id="SM00257">
    <property type="entry name" value="LysM"/>
    <property type="match status" value="1"/>
</dbReference>
<dbReference type="CDD" id="cd00118">
    <property type="entry name" value="LysM"/>
    <property type="match status" value="1"/>
</dbReference>
<feature type="signal peptide" evidence="2">
    <location>
        <begin position="1"/>
        <end position="28"/>
    </location>
</feature>
<gene>
    <name evidence="4" type="ORF">HLPR_08350</name>
</gene>
<dbReference type="PROSITE" id="PS51782">
    <property type="entry name" value="LYSM"/>
    <property type="match status" value="1"/>
</dbReference>
<comment type="similarity">
    <text evidence="2">Belongs to the 5'-nucleotidase family.</text>
</comment>
<dbReference type="Pfam" id="PF02872">
    <property type="entry name" value="5_nucleotid_C"/>
    <property type="match status" value="1"/>
</dbReference>
<dbReference type="SUPFAM" id="SSF54106">
    <property type="entry name" value="LysM domain"/>
    <property type="match status" value="1"/>
</dbReference>
<reference evidence="4 5" key="1">
    <citation type="submission" date="2023-08" db="EMBL/GenBank/DDBJ databases">
        <title>Helicovermis profunda gen. nov., sp. nov., a novel mesophilic, fermentative bacterium within the Bacillota from a deep-sea hydrothermal vent chimney.</title>
        <authorList>
            <person name="Miyazaki U."/>
            <person name="Mizutani D."/>
            <person name="Hashimoto Y."/>
            <person name="Tame A."/>
            <person name="Sawayama S."/>
            <person name="Miyazaki J."/>
            <person name="Takai K."/>
            <person name="Nakagawa S."/>
        </authorList>
    </citation>
    <scope>NUCLEOTIDE SEQUENCE [LARGE SCALE GENOMIC DNA]</scope>
    <source>
        <strain evidence="4 5">S502</strain>
    </source>
</reference>
<dbReference type="PANTHER" id="PTHR11575:SF6">
    <property type="entry name" value="2',3'-CYCLIC-NUCLEOTIDE 2'-PHOSPHODIESTERASE_3'-NUCLEOTIDASE"/>
    <property type="match status" value="1"/>
</dbReference>
<dbReference type="GO" id="GO:0030288">
    <property type="term" value="C:outer membrane-bounded periplasmic space"/>
    <property type="evidence" value="ECO:0007669"/>
    <property type="project" value="TreeGrafter"/>
</dbReference>
<keyword evidence="1 2" id="KW-0732">Signal</keyword>
<keyword evidence="2" id="KW-0547">Nucleotide-binding</keyword>
<keyword evidence="2" id="KW-0378">Hydrolase</keyword>
<feature type="chain" id="PRO_5043094321" evidence="2">
    <location>
        <begin position="29"/>
        <end position="649"/>
    </location>
</feature>
<organism evidence="4 5">
    <name type="scientific">Helicovermis profundi</name>
    <dbReference type="NCBI Taxonomy" id="3065157"/>
    <lineage>
        <taxon>Bacteria</taxon>
        <taxon>Bacillati</taxon>
        <taxon>Bacillota</taxon>
        <taxon>Clostridia</taxon>
        <taxon>Helicovermis</taxon>
    </lineage>
</organism>
<dbReference type="InterPro" id="IPR036779">
    <property type="entry name" value="LysM_dom_sf"/>
</dbReference>
<evidence type="ECO:0000256" key="2">
    <source>
        <dbReference type="RuleBase" id="RU362119"/>
    </source>
</evidence>
<dbReference type="Gene3D" id="3.60.21.10">
    <property type="match status" value="1"/>
</dbReference>
<dbReference type="AlphaFoldDB" id="A0AAU9EB30"/>
<dbReference type="PANTHER" id="PTHR11575">
    <property type="entry name" value="5'-NUCLEOTIDASE-RELATED"/>
    <property type="match status" value="1"/>
</dbReference>
<dbReference type="GO" id="GO:0009166">
    <property type="term" value="P:nucleotide catabolic process"/>
    <property type="evidence" value="ECO:0007669"/>
    <property type="project" value="InterPro"/>
</dbReference>
<dbReference type="InterPro" id="IPR029052">
    <property type="entry name" value="Metallo-depent_PP-like"/>
</dbReference>
<evidence type="ECO:0000313" key="4">
    <source>
        <dbReference type="EMBL" id="BEP28504.1"/>
    </source>
</evidence>
<accession>A0AAU9EB30</accession>
<dbReference type="InterPro" id="IPR008334">
    <property type="entry name" value="5'-Nucleotdase_C"/>
</dbReference>
<evidence type="ECO:0000313" key="5">
    <source>
        <dbReference type="Proteomes" id="UP001321786"/>
    </source>
</evidence>
<dbReference type="Gene3D" id="3.90.780.10">
    <property type="entry name" value="5'-Nucleotidase, C-terminal domain"/>
    <property type="match status" value="1"/>
</dbReference>
<dbReference type="PRINTS" id="PR01607">
    <property type="entry name" value="APYRASEFAMLY"/>
</dbReference>
<dbReference type="Gene3D" id="3.10.350.10">
    <property type="entry name" value="LysM domain"/>
    <property type="match status" value="1"/>
</dbReference>
<dbReference type="KEGG" id="hprf:HLPR_08350"/>
<dbReference type="EMBL" id="AP028654">
    <property type="protein sequence ID" value="BEP28504.1"/>
    <property type="molecule type" value="Genomic_DNA"/>
</dbReference>
<sequence>MRNNVKRSLVLVLMLVLVMGLSFSVSFADTSNDISLTILQTSDMHGRIYPHDYATDSADSDAGYAKIFTLIKEQRALDPDSLLIDNGDTVQDNSAELFNDLPVHPMVQAMNTMGYDIWVPGNHEFNFDMDFLNRNLAAFKGDVVVSNVYKKGTTERWQMPYKIVDMKGVRVAVVGMLPPNIPLWEASSPSHFAGLEFTDTLAETGKVLKELEGKYDVLIGAYHVGPTGEHGYEGTEEIANAYPQFDVIFSGHAHSKYNKVINGVHIIEPGKYGWALAKAEIKVNKDTKKVDVVETTNIETKKMDADKTILDEFKFVDDKSLADANTVVGTIGSDFIAKPDYITGSSDITTMPTAQVEDTSIIDLINNVQMFYAKSDISSAALFNFGSNLKKGPFLKKDVAYIYKYPNTLVGVNISGENLLKYMEWSANYYNTYKKGDIEPSFNPKVRGYNYDMFSGVTYDIDLSKEAGHRIENVMYKGKALDPKATYKLSINNYRFGTLIGLGLVTMDDKYYDSYSQMQDKGRIRDLIIKYTLEEKGGKIDPTVDNNWKITGVDYNMPMKDTVLNLVKEGKVKIPTSEDGRTKNIKSLNVYDLLKENMLPVKSYTIKSGDMLWKISKANGYDWKDASVLNNLANPNMIYPGEVLYFPAK</sequence>
<dbReference type="InterPro" id="IPR004843">
    <property type="entry name" value="Calcineurin-like_PHP"/>
</dbReference>
<dbReference type="GO" id="GO:0016787">
    <property type="term" value="F:hydrolase activity"/>
    <property type="evidence" value="ECO:0007669"/>
    <property type="project" value="UniProtKB-KW"/>
</dbReference>
<evidence type="ECO:0000256" key="1">
    <source>
        <dbReference type="ARBA" id="ARBA00022729"/>
    </source>
</evidence>
<name>A0AAU9EB30_9FIRM</name>
<proteinExistence type="inferred from homology"/>
<dbReference type="InterPro" id="IPR006179">
    <property type="entry name" value="5_nucleotidase/apyrase"/>
</dbReference>